<name>A0A1X1YV82_9MYCO</name>
<dbReference type="Proteomes" id="UP000466396">
    <property type="component" value="Chromosome"/>
</dbReference>
<dbReference type="EMBL" id="AP022581">
    <property type="protein sequence ID" value="BBX95029.1"/>
    <property type="molecule type" value="Genomic_DNA"/>
</dbReference>
<accession>A0A1X1YV82</accession>
<dbReference type="RefSeq" id="WP_085156387.1">
    <property type="nucleotide sequence ID" value="NZ_AP022581.1"/>
</dbReference>
<protein>
    <submittedName>
        <fullName evidence="1">Uncharacterized protein</fullName>
    </submittedName>
</protein>
<gene>
    <name evidence="1" type="ORF">MLAC_03230</name>
</gene>
<evidence type="ECO:0000313" key="1">
    <source>
        <dbReference type="EMBL" id="BBX95029.1"/>
    </source>
</evidence>
<dbReference type="STRING" id="169765.AWC15_12345"/>
<dbReference type="KEGG" id="mlj:MLAC_03230"/>
<reference evidence="1 2" key="1">
    <citation type="journal article" date="2019" name="Emerg. Microbes Infect.">
        <title>Comprehensive subspecies identification of 175 nontuberculous mycobacteria species based on 7547 genomic profiles.</title>
        <authorList>
            <person name="Matsumoto Y."/>
            <person name="Kinjo T."/>
            <person name="Motooka D."/>
            <person name="Nabeya D."/>
            <person name="Jung N."/>
            <person name="Uechi K."/>
            <person name="Horii T."/>
            <person name="Iida T."/>
            <person name="Fujita J."/>
            <person name="Nakamura S."/>
        </authorList>
    </citation>
    <scope>NUCLEOTIDE SEQUENCE [LARGE SCALE GENOMIC DNA]</scope>
    <source>
        <strain evidence="1 2">JCM 15657</strain>
    </source>
</reference>
<keyword evidence="2" id="KW-1185">Reference proteome</keyword>
<sequence length="175" mass="18681">MRSVGTIPTAILLAATAFGGLAAAPSAPSARASMDDVPINGTYRATSIGERAKTNEQYHAEPTVTSTWTISSSCTTYQECTGTVTSDQGWSAPLYTHDGGTWYVKRDVPNWERCPDGTAFTGKQTFYFYGVNSQGLPQLGSPTMAGKDKTIGPSGACGQNQWLDVELPFRLDKIG</sequence>
<evidence type="ECO:0000313" key="2">
    <source>
        <dbReference type="Proteomes" id="UP000466396"/>
    </source>
</evidence>
<organism evidence="1 2">
    <name type="scientific">Mycobacterium lacus</name>
    <dbReference type="NCBI Taxonomy" id="169765"/>
    <lineage>
        <taxon>Bacteria</taxon>
        <taxon>Bacillati</taxon>
        <taxon>Actinomycetota</taxon>
        <taxon>Actinomycetes</taxon>
        <taxon>Mycobacteriales</taxon>
        <taxon>Mycobacteriaceae</taxon>
        <taxon>Mycobacterium</taxon>
    </lineage>
</organism>
<dbReference type="OrthoDB" id="4739449at2"/>
<dbReference type="AlphaFoldDB" id="A0A1X1YV82"/>
<proteinExistence type="predicted"/>